<dbReference type="GO" id="GO:0043410">
    <property type="term" value="P:positive regulation of MAPK cascade"/>
    <property type="evidence" value="ECO:0007669"/>
    <property type="project" value="TreeGrafter"/>
</dbReference>
<name>A0AAJ7TUU2_PETMA</name>
<keyword evidence="3 11" id="KW-0812">Transmembrane</keyword>
<evidence type="ECO:0000313" key="16">
    <source>
        <dbReference type="RefSeq" id="XP_032824533.1"/>
    </source>
</evidence>
<evidence type="ECO:0000256" key="7">
    <source>
        <dbReference type="ARBA" id="ARBA00023157"/>
    </source>
</evidence>
<evidence type="ECO:0000256" key="2">
    <source>
        <dbReference type="ARBA" id="ARBA00022475"/>
    </source>
</evidence>
<dbReference type="PANTHER" id="PTHR24248:SF191">
    <property type="entry name" value="5-HYDROXYTRYPTAMINE RECEPTOR 1A"/>
    <property type="match status" value="1"/>
</dbReference>
<evidence type="ECO:0000256" key="3">
    <source>
        <dbReference type="ARBA" id="ARBA00022692"/>
    </source>
</evidence>
<evidence type="ECO:0000256" key="13">
    <source>
        <dbReference type="SAM" id="Phobius"/>
    </source>
</evidence>
<accession>A0AAJ7TUU2</accession>
<dbReference type="InterPro" id="IPR000276">
    <property type="entry name" value="GPCR_Rhodpsn"/>
</dbReference>
<dbReference type="GO" id="GO:0005886">
    <property type="term" value="C:plasma membrane"/>
    <property type="evidence" value="ECO:0007669"/>
    <property type="project" value="UniProtKB-SubCell"/>
</dbReference>
<keyword evidence="10 11" id="KW-0807">Transducer</keyword>
<keyword evidence="7" id="KW-1015">Disulfide bond</keyword>
<feature type="domain" description="G-protein coupled receptors family 1 profile" evidence="14">
    <location>
        <begin position="72"/>
        <end position="432"/>
    </location>
</feature>
<keyword evidence="15" id="KW-1185">Reference proteome</keyword>
<dbReference type="PROSITE" id="PS00237">
    <property type="entry name" value="G_PROTEIN_RECEP_F1_1"/>
    <property type="match status" value="1"/>
</dbReference>
<dbReference type="PROSITE" id="PS50262">
    <property type="entry name" value="G_PROTEIN_RECEP_F1_2"/>
    <property type="match status" value="1"/>
</dbReference>
<proteinExistence type="inferred from homology"/>
<evidence type="ECO:0000256" key="11">
    <source>
        <dbReference type="RuleBase" id="RU000688"/>
    </source>
</evidence>
<evidence type="ECO:0000256" key="8">
    <source>
        <dbReference type="ARBA" id="ARBA00023170"/>
    </source>
</evidence>
<evidence type="ECO:0000256" key="1">
    <source>
        <dbReference type="ARBA" id="ARBA00004651"/>
    </source>
</evidence>
<keyword evidence="2" id="KW-1003">Cell membrane</keyword>
<dbReference type="GO" id="GO:0071880">
    <property type="term" value="P:adenylate cyclase-activating adrenergic receptor signaling pathway"/>
    <property type="evidence" value="ECO:0007669"/>
    <property type="project" value="TreeGrafter"/>
</dbReference>
<dbReference type="InterPro" id="IPR002231">
    <property type="entry name" value="5HT_rcpt"/>
</dbReference>
<comment type="subcellular location">
    <subcellularLocation>
        <location evidence="1">Cell membrane</location>
        <topology evidence="1">Multi-pass membrane protein</topology>
    </subcellularLocation>
</comment>
<protein>
    <submittedName>
        <fullName evidence="16">5-hydroxytryptamine receptor 1A-like isoform X1</fullName>
    </submittedName>
</protein>
<feature type="transmembrane region" description="Helical" evidence="13">
    <location>
        <begin position="212"/>
        <end position="234"/>
    </location>
</feature>
<dbReference type="InterPro" id="IPR017452">
    <property type="entry name" value="GPCR_Rhodpsn_7TM"/>
</dbReference>
<gene>
    <name evidence="16" type="primary">LOC116950685</name>
</gene>
<evidence type="ECO:0000256" key="9">
    <source>
        <dbReference type="ARBA" id="ARBA00023180"/>
    </source>
</evidence>
<reference evidence="16" key="1">
    <citation type="submission" date="2025-08" db="UniProtKB">
        <authorList>
            <consortium name="RefSeq"/>
        </authorList>
    </citation>
    <scope>IDENTIFICATION</scope>
    <source>
        <tissue evidence="16">Sperm</tissue>
    </source>
</reference>
<sequence length="458" mass="50197">MKISYPLNHSSSSSSSLGFTLGYIDTAAAAAATQSTDISHHHHHHHQPGPSLLYQTATSSALGALIACSIAGNAFVLAAIYLERSLQTVANYLIGSLAVTDLLVSVLVLPVAALYQVLGRWTLGQAVCDAFIALDVLCCTSSILHLCAIALDRYWAITDPVDYVNKRTPRRAALMIAVTWAVGFSISIPPVLGWRQAEDRADRDACNISQHLGYTIYSTFGAFYIPLVLMLVLYGKIFGAARFRIRSTIKRSQKRPAEPTDVVVVVVSTTPVESPQQLDGVNGGGRPEELPGKAKPRSNPDQTVQQQQQQQHLQKQRSLKDSIKKSVTGKARHQSIASDGGSEKRGKQSRRETIRSEDLGDEAVRRAVVAKERKAVKTLGIIMGSFVLCWLPFFVVALVVPFCGPPCKLPQILIALITWLGYSNSLLNPFIYAYFNRDFQNAFKKIARCRCCRGRGRC</sequence>
<dbReference type="GO" id="GO:0004993">
    <property type="term" value="F:G protein-coupled serotonin receptor activity"/>
    <property type="evidence" value="ECO:0007669"/>
    <property type="project" value="InterPro"/>
</dbReference>
<dbReference type="PANTHER" id="PTHR24248">
    <property type="entry name" value="ADRENERGIC RECEPTOR-RELATED G-PROTEIN COUPLED RECEPTOR"/>
    <property type="match status" value="1"/>
</dbReference>
<dbReference type="PRINTS" id="PR00237">
    <property type="entry name" value="GPCRRHODOPSN"/>
</dbReference>
<keyword evidence="4 13" id="KW-1133">Transmembrane helix</keyword>
<evidence type="ECO:0000256" key="12">
    <source>
        <dbReference type="SAM" id="MobiDB-lite"/>
    </source>
</evidence>
<organism evidence="15 16">
    <name type="scientific">Petromyzon marinus</name>
    <name type="common">Sea lamprey</name>
    <dbReference type="NCBI Taxonomy" id="7757"/>
    <lineage>
        <taxon>Eukaryota</taxon>
        <taxon>Metazoa</taxon>
        <taxon>Chordata</taxon>
        <taxon>Craniata</taxon>
        <taxon>Vertebrata</taxon>
        <taxon>Cyclostomata</taxon>
        <taxon>Hyperoartia</taxon>
        <taxon>Petromyzontiformes</taxon>
        <taxon>Petromyzontidae</taxon>
        <taxon>Petromyzon</taxon>
    </lineage>
</organism>
<feature type="transmembrane region" description="Helical" evidence="13">
    <location>
        <begin position="172"/>
        <end position="192"/>
    </location>
</feature>
<feature type="transmembrane region" description="Helical" evidence="13">
    <location>
        <begin position="379"/>
        <end position="400"/>
    </location>
</feature>
<evidence type="ECO:0000313" key="15">
    <source>
        <dbReference type="Proteomes" id="UP001318040"/>
    </source>
</evidence>
<evidence type="ECO:0000256" key="10">
    <source>
        <dbReference type="ARBA" id="ARBA00023224"/>
    </source>
</evidence>
<keyword evidence="6 13" id="KW-0472">Membrane</keyword>
<dbReference type="SMART" id="SM01381">
    <property type="entry name" value="7TM_GPCR_Srsx"/>
    <property type="match status" value="1"/>
</dbReference>
<comment type="similarity">
    <text evidence="11">Belongs to the G-protein coupled receptor 1 family.</text>
</comment>
<keyword evidence="8 11" id="KW-0675">Receptor</keyword>
<evidence type="ECO:0000256" key="5">
    <source>
        <dbReference type="ARBA" id="ARBA00023040"/>
    </source>
</evidence>
<keyword evidence="5 11" id="KW-0297">G-protein coupled receptor</keyword>
<dbReference type="SUPFAM" id="SSF81321">
    <property type="entry name" value="Family A G protein-coupled receptor-like"/>
    <property type="match status" value="1"/>
</dbReference>
<feature type="transmembrane region" description="Helical" evidence="13">
    <location>
        <begin position="89"/>
        <end position="118"/>
    </location>
</feature>
<dbReference type="Proteomes" id="UP001318040">
    <property type="component" value="Chromosome 40"/>
</dbReference>
<feature type="transmembrane region" description="Helical" evidence="13">
    <location>
        <begin position="61"/>
        <end position="82"/>
    </location>
</feature>
<evidence type="ECO:0000259" key="14">
    <source>
        <dbReference type="PROSITE" id="PS50262"/>
    </source>
</evidence>
<dbReference type="PRINTS" id="PR01101">
    <property type="entry name" value="5HTRECEPTOR"/>
</dbReference>
<feature type="transmembrane region" description="Helical" evidence="13">
    <location>
        <begin position="130"/>
        <end position="151"/>
    </location>
</feature>
<feature type="transmembrane region" description="Helical" evidence="13">
    <location>
        <begin position="412"/>
        <end position="435"/>
    </location>
</feature>
<dbReference type="Gene3D" id="1.20.1070.10">
    <property type="entry name" value="Rhodopsin 7-helix transmembrane proteins"/>
    <property type="match status" value="1"/>
</dbReference>
<dbReference type="KEGG" id="pmrn:116950685"/>
<feature type="compositionally biased region" description="Basic and acidic residues" evidence="12">
    <location>
        <begin position="341"/>
        <end position="357"/>
    </location>
</feature>
<evidence type="ECO:0000256" key="6">
    <source>
        <dbReference type="ARBA" id="ARBA00023136"/>
    </source>
</evidence>
<feature type="region of interest" description="Disordered" evidence="12">
    <location>
        <begin position="274"/>
        <end position="357"/>
    </location>
</feature>
<keyword evidence="9" id="KW-0325">Glycoprotein</keyword>
<dbReference type="RefSeq" id="XP_032824533.1">
    <property type="nucleotide sequence ID" value="XM_032968642.1"/>
</dbReference>
<evidence type="ECO:0000256" key="4">
    <source>
        <dbReference type="ARBA" id="ARBA00022989"/>
    </source>
</evidence>
<dbReference type="Pfam" id="PF00001">
    <property type="entry name" value="7tm_1"/>
    <property type="match status" value="1"/>
</dbReference>
<dbReference type="AlphaFoldDB" id="A0AAJ7TUU2"/>
<feature type="compositionally biased region" description="Low complexity" evidence="12">
    <location>
        <begin position="302"/>
        <end position="313"/>
    </location>
</feature>